<dbReference type="InterPro" id="IPR004869">
    <property type="entry name" value="MMPL_dom"/>
</dbReference>
<feature type="transmembrane region" description="Helical" evidence="7">
    <location>
        <begin position="7"/>
        <end position="26"/>
    </location>
</feature>
<comment type="similarity">
    <text evidence="2">Belongs to the resistance-nodulation-cell division (RND) (TC 2.A.6) family. MmpL subfamily.</text>
</comment>
<evidence type="ECO:0000313" key="9">
    <source>
        <dbReference type="EMBL" id="VYU19235.1"/>
    </source>
</evidence>
<evidence type="ECO:0000256" key="4">
    <source>
        <dbReference type="ARBA" id="ARBA00022692"/>
    </source>
</evidence>
<sequence>MKTILKFRWLISIIVVIMVACTLIFAPNLTKLAEDKGDIKPPDNMTSQQYTNKLKAVGADSESISAVVKLDRPLDKTSRQQLKDYVKDIKKVKHVENVINPVESKDIEDKLVADNKKTVLIPIETTDDKTKTLNAADDINHIHQDFKSSYLTGNEIINDDINKSVNEGLQKTEIITVILILGILFLVFRSVVTPFVPLLLVGISYLFSQGILALLVKYIDFPISIYIQPFLIALLFGIGTDYCILLLNRYKEELSKNQSNYQAVFNTFKNGGRTILICAITVLVGFAALFFVEFSLFRSAMGIAIGVLCLMIILFTLLPTLLMVTGEKIFWPSRNAGTHKDSKLWGTLGQFTTKRSFFGLVIVLVILVPIIIFAPNKISFDNTNEISDQYDSIKAINIIKDDFTMGQAFPVNIAIADDHKLTTSKGVNDAEVLAQSIEKIKGVDSVSTITRPTGEPIKSLSASHQLDVIQGKLNEANQGLDQVNNGLGEMQSQVEPLTEQQRVQQMLQQSSQLPPQQAVQQVTGQSGQLAQGLEQSQNGISQVQHGQTQIQQRLKEMADDKNIDKSGMHITDDMLKNTDLKDSVKQYSEGNGKVLLMTVELKGDPFSKSAMQTVDTIHETVDHQVKGTSFENSDIEFGGTSSQNNDLEKTVNSDMSKAIALITVFLFIVLLIFERSIIMPIYMIASILITYYASIGISNLIFTNLFDMGGLSLVVPFFSFVVLIALGIDYAIFLVNRFTEEVEQGHSVTDAIITSMRKMGTVIMTACVILVGTVAALYTSGALTLMEIATVIIIGLIIYNVLLLPLFIPSVAQSFNQGNWWPFKAPTKNSQTNTSNTDPTN</sequence>
<feature type="domain" description="SSD" evidence="8">
    <location>
        <begin position="198"/>
        <end position="325"/>
    </location>
</feature>
<evidence type="ECO:0000256" key="3">
    <source>
        <dbReference type="ARBA" id="ARBA00022475"/>
    </source>
</evidence>
<organism evidence="9">
    <name type="scientific">Staphylococcus simulans</name>
    <dbReference type="NCBI Taxonomy" id="1286"/>
    <lineage>
        <taxon>Bacteria</taxon>
        <taxon>Bacillati</taxon>
        <taxon>Bacillota</taxon>
        <taxon>Bacilli</taxon>
        <taxon>Bacillales</taxon>
        <taxon>Staphylococcaceae</taxon>
        <taxon>Staphylococcus</taxon>
    </lineage>
</organism>
<name>A0A6N3CTH2_STASI</name>
<evidence type="ECO:0000256" key="5">
    <source>
        <dbReference type="ARBA" id="ARBA00022989"/>
    </source>
</evidence>
<feature type="transmembrane region" description="Helical" evidence="7">
    <location>
        <begin position="759"/>
        <end position="779"/>
    </location>
</feature>
<dbReference type="EMBL" id="CACRUO010000033">
    <property type="protein sequence ID" value="VYU19235.1"/>
    <property type="molecule type" value="Genomic_DNA"/>
</dbReference>
<feature type="transmembrane region" description="Helical" evidence="7">
    <location>
        <begin position="199"/>
        <end position="219"/>
    </location>
</feature>
<evidence type="ECO:0000256" key="2">
    <source>
        <dbReference type="ARBA" id="ARBA00010157"/>
    </source>
</evidence>
<gene>
    <name evidence="9" type="primary">ydgH</name>
    <name evidence="9" type="ORF">SSLFYP27_01645</name>
</gene>
<dbReference type="PANTHER" id="PTHR33406">
    <property type="entry name" value="MEMBRANE PROTEIN MJ1562-RELATED"/>
    <property type="match status" value="1"/>
</dbReference>
<feature type="transmembrane region" description="Helical" evidence="7">
    <location>
        <begin position="357"/>
        <end position="374"/>
    </location>
</feature>
<protein>
    <submittedName>
        <fullName evidence="9">Membrane protein YdgH</fullName>
    </submittedName>
</protein>
<keyword evidence="6 7" id="KW-0472">Membrane</keyword>
<dbReference type="AlphaFoldDB" id="A0A6N3CTH2"/>
<evidence type="ECO:0000256" key="6">
    <source>
        <dbReference type="ARBA" id="ARBA00023136"/>
    </source>
</evidence>
<dbReference type="PROSITE" id="PS51257">
    <property type="entry name" value="PROKAR_LIPOPROTEIN"/>
    <property type="match status" value="1"/>
</dbReference>
<dbReference type="InterPro" id="IPR050545">
    <property type="entry name" value="Mycobact_MmpL"/>
</dbReference>
<feature type="transmembrane region" description="Helical" evidence="7">
    <location>
        <begin position="655"/>
        <end position="673"/>
    </location>
</feature>
<evidence type="ECO:0000256" key="7">
    <source>
        <dbReference type="SAM" id="Phobius"/>
    </source>
</evidence>
<dbReference type="GO" id="GO:0005886">
    <property type="term" value="C:plasma membrane"/>
    <property type="evidence" value="ECO:0007669"/>
    <property type="project" value="UniProtKB-SubCell"/>
</dbReference>
<feature type="transmembrane region" description="Helical" evidence="7">
    <location>
        <begin position="303"/>
        <end position="324"/>
    </location>
</feature>
<keyword evidence="5 7" id="KW-1133">Transmembrane helix</keyword>
<accession>A0A6N3CTH2</accession>
<keyword evidence="4 7" id="KW-0812">Transmembrane</keyword>
<feature type="transmembrane region" description="Helical" evidence="7">
    <location>
        <begin position="275"/>
        <end position="297"/>
    </location>
</feature>
<comment type="subcellular location">
    <subcellularLocation>
        <location evidence="1">Cell membrane</location>
        <topology evidence="1">Multi-pass membrane protein</topology>
    </subcellularLocation>
</comment>
<feature type="transmembrane region" description="Helical" evidence="7">
    <location>
        <begin position="174"/>
        <end position="192"/>
    </location>
</feature>
<keyword evidence="3" id="KW-1003">Cell membrane</keyword>
<feature type="transmembrane region" description="Helical" evidence="7">
    <location>
        <begin position="785"/>
        <end position="808"/>
    </location>
</feature>
<dbReference type="InterPro" id="IPR000731">
    <property type="entry name" value="SSD"/>
</dbReference>
<reference evidence="9" key="1">
    <citation type="submission" date="2019-11" db="EMBL/GenBank/DDBJ databases">
        <authorList>
            <person name="Feng L."/>
        </authorList>
    </citation>
    <scope>NUCLEOTIDE SEQUENCE</scope>
    <source>
        <strain evidence="9">SsimulansLFYP27</strain>
    </source>
</reference>
<dbReference type="RefSeq" id="WP_156666782.1">
    <property type="nucleotide sequence ID" value="NZ_CACRUO010000033.1"/>
</dbReference>
<dbReference type="PROSITE" id="PS50156">
    <property type="entry name" value="SSD"/>
    <property type="match status" value="2"/>
</dbReference>
<feature type="transmembrane region" description="Helical" evidence="7">
    <location>
        <begin position="225"/>
        <end position="247"/>
    </location>
</feature>
<dbReference type="Gene3D" id="1.20.1640.10">
    <property type="entry name" value="Multidrug efflux transporter AcrB transmembrane domain"/>
    <property type="match status" value="2"/>
</dbReference>
<evidence type="ECO:0000256" key="1">
    <source>
        <dbReference type="ARBA" id="ARBA00004651"/>
    </source>
</evidence>
<evidence type="ECO:0000259" key="8">
    <source>
        <dbReference type="PROSITE" id="PS50156"/>
    </source>
</evidence>
<proteinExistence type="inferred from homology"/>
<feature type="transmembrane region" description="Helical" evidence="7">
    <location>
        <begin position="714"/>
        <end position="738"/>
    </location>
</feature>
<dbReference type="Pfam" id="PF03176">
    <property type="entry name" value="MMPL"/>
    <property type="match status" value="2"/>
</dbReference>
<feature type="transmembrane region" description="Helical" evidence="7">
    <location>
        <begin position="680"/>
        <end position="702"/>
    </location>
</feature>
<dbReference type="PANTHER" id="PTHR33406:SF6">
    <property type="entry name" value="MEMBRANE PROTEIN YDGH-RELATED"/>
    <property type="match status" value="1"/>
</dbReference>
<feature type="domain" description="SSD" evidence="8">
    <location>
        <begin position="684"/>
        <end position="814"/>
    </location>
</feature>
<dbReference type="SUPFAM" id="SSF82866">
    <property type="entry name" value="Multidrug efflux transporter AcrB transmembrane domain"/>
    <property type="match status" value="2"/>
</dbReference>